<gene>
    <name evidence="2" type="ORF">DdX_12815</name>
</gene>
<dbReference type="AlphaFoldDB" id="A0AAD4QX23"/>
<name>A0AAD4QX23_9BILA</name>
<dbReference type="Proteomes" id="UP001201812">
    <property type="component" value="Unassembled WGS sequence"/>
</dbReference>
<feature type="transmembrane region" description="Helical" evidence="1">
    <location>
        <begin position="335"/>
        <end position="355"/>
    </location>
</feature>
<feature type="transmembrane region" description="Helical" evidence="1">
    <location>
        <begin position="293"/>
        <end position="315"/>
    </location>
</feature>
<organism evidence="2 3">
    <name type="scientific">Ditylenchus destructor</name>
    <dbReference type="NCBI Taxonomy" id="166010"/>
    <lineage>
        <taxon>Eukaryota</taxon>
        <taxon>Metazoa</taxon>
        <taxon>Ecdysozoa</taxon>
        <taxon>Nematoda</taxon>
        <taxon>Chromadorea</taxon>
        <taxon>Rhabditida</taxon>
        <taxon>Tylenchina</taxon>
        <taxon>Tylenchomorpha</taxon>
        <taxon>Sphaerularioidea</taxon>
        <taxon>Anguinidae</taxon>
        <taxon>Anguininae</taxon>
        <taxon>Ditylenchus</taxon>
    </lineage>
</organism>
<sequence length="437" mass="50715">MTESDAIDNPLFENGSNSLQSIEVKSGDEQVLIDPAMNPVKSFAQEFAKDGPFFKLKIVNWVLILLLTISETLSLWYHPNWPRLEVWSRWYNKVNVPRFGYPHYDHALDSMANFTWIWLFATTFSLLMHCLKRKNAEKSKTFLCGLALMIKTSRLPYRSHYNDDYYYYRHGLYSTTPSTTTTPASTTFAPYEIETMQTRRNVIITRLFLDPVVTILAFLVIVLSVVYVWRIRSAIKRTNLWESDYQKLYPQCSKLDSSYAKFWPIGLLKVIHWIIPAFLCLGPFSNFAGAQPIVFKISTACCFAIFLYRWISYIATVRFRNQNLNDTPNKGLESYVRVDSFICLLGIAFYLIWCIVIRGYDADQTQVVSLVAILSFVCSLLANVRLMYKYNGFRFQAPLVSVSVSIKVNKEKITIVRSDLKPEEKKTEEEKNFRVNI</sequence>
<protein>
    <submittedName>
        <fullName evidence="2">Uncharacterized protein</fullName>
    </submittedName>
</protein>
<feature type="transmembrane region" description="Helical" evidence="1">
    <location>
        <begin position="367"/>
        <end position="388"/>
    </location>
</feature>
<feature type="transmembrane region" description="Helical" evidence="1">
    <location>
        <begin position="111"/>
        <end position="131"/>
    </location>
</feature>
<keyword evidence="1" id="KW-0812">Transmembrane</keyword>
<proteinExistence type="predicted"/>
<evidence type="ECO:0000256" key="1">
    <source>
        <dbReference type="SAM" id="Phobius"/>
    </source>
</evidence>
<keyword evidence="1" id="KW-0472">Membrane</keyword>
<keyword evidence="3" id="KW-1185">Reference proteome</keyword>
<keyword evidence="1" id="KW-1133">Transmembrane helix</keyword>
<comment type="caution">
    <text evidence="2">The sequence shown here is derived from an EMBL/GenBank/DDBJ whole genome shotgun (WGS) entry which is preliminary data.</text>
</comment>
<feature type="transmembrane region" description="Helical" evidence="1">
    <location>
        <begin position="207"/>
        <end position="229"/>
    </location>
</feature>
<dbReference type="EMBL" id="JAKKPZ010000045">
    <property type="protein sequence ID" value="KAI1706821.1"/>
    <property type="molecule type" value="Genomic_DNA"/>
</dbReference>
<feature type="transmembrane region" description="Helical" evidence="1">
    <location>
        <begin position="58"/>
        <end position="77"/>
    </location>
</feature>
<evidence type="ECO:0000313" key="2">
    <source>
        <dbReference type="EMBL" id="KAI1706821.1"/>
    </source>
</evidence>
<accession>A0AAD4QX23</accession>
<evidence type="ECO:0000313" key="3">
    <source>
        <dbReference type="Proteomes" id="UP001201812"/>
    </source>
</evidence>
<reference evidence="2" key="1">
    <citation type="submission" date="2022-01" db="EMBL/GenBank/DDBJ databases">
        <title>Genome Sequence Resource for Two Populations of Ditylenchus destructor, the Migratory Endoparasitic Phytonematode.</title>
        <authorList>
            <person name="Zhang H."/>
            <person name="Lin R."/>
            <person name="Xie B."/>
        </authorList>
    </citation>
    <scope>NUCLEOTIDE SEQUENCE</scope>
    <source>
        <strain evidence="2">BazhouSP</strain>
    </source>
</reference>